<feature type="region of interest" description="Disordered" evidence="1">
    <location>
        <begin position="152"/>
        <end position="187"/>
    </location>
</feature>
<evidence type="ECO:0000313" key="3">
    <source>
        <dbReference type="Proteomes" id="UP001203338"/>
    </source>
</evidence>
<feature type="compositionally biased region" description="Basic and acidic residues" evidence="1">
    <location>
        <begin position="1"/>
        <end position="12"/>
    </location>
</feature>
<feature type="compositionally biased region" description="Basic and acidic residues" evidence="1">
    <location>
        <begin position="152"/>
        <end position="173"/>
    </location>
</feature>
<organism evidence="2 3">
    <name type="scientific">Parendozoicomonas callyspongiae</name>
    <dbReference type="NCBI Taxonomy" id="2942213"/>
    <lineage>
        <taxon>Bacteria</taxon>
        <taxon>Pseudomonadati</taxon>
        <taxon>Pseudomonadota</taxon>
        <taxon>Gammaproteobacteria</taxon>
        <taxon>Oceanospirillales</taxon>
        <taxon>Endozoicomonadaceae</taxon>
        <taxon>Parendozoicomonas</taxon>
    </lineage>
</organism>
<gene>
    <name evidence="2" type="ORF">M3P05_17300</name>
</gene>
<feature type="compositionally biased region" description="Basic and acidic residues" evidence="1">
    <location>
        <begin position="54"/>
        <end position="66"/>
    </location>
</feature>
<proteinExistence type="predicted"/>
<comment type="caution">
    <text evidence="2">The sequence shown here is derived from an EMBL/GenBank/DDBJ whole genome shotgun (WGS) entry which is preliminary data.</text>
</comment>
<feature type="compositionally biased region" description="Polar residues" evidence="1">
    <location>
        <begin position="120"/>
        <end position="129"/>
    </location>
</feature>
<dbReference type="RefSeq" id="WP_249701315.1">
    <property type="nucleotide sequence ID" value="NZ_JAMFLX010000030.1"/>
</dbReference>
<reference evidence="2 3" key="1">
    <citation type="submission" date="2022-05" db="EMBL/GenBank/DDBJ databases">
        <authorList>
            <person name="Park J.-S."/>
        </authorList>
    </citation>
    <scope>NUCLEOTIDE SEQUENCE [LARGE SCALE GENOMIC DNA]</scope>
    <source>
        <strain evidence="2 3">2012CJ34-2</strain>
    </source>
</reference>
<sequence length="330" mass="38068">MPGNSWKDKQSSFEEIADQSGGRNQAGQNKKAPPFGSAGKGFDDMAGLSPKLDALIEQRKELEDTMRNLSSGDESEGGFLKRSYPVASLAERRMEQMTWEKQRADGSSRKQEREARRKSTVQNNSSLGWEQSLRTGLRDFTEPVNNWLNARDRERQGLRDKVRDKLSPLDRASRPVKRAHGQVKDAADQFRQLDKQLEKEGLHKDREEIKNLKAVKAINSADKYLGGVNRALDAPQRNVKKVDDFWKKKDNGIRGAMDRFGPYVERSRKRLSSETGGSGDLFERMKKNRERALAKMREKRQQEARDQKRRERAQQLQKKRQKNKREVDKI</sequence>
<accession>A0ABT0PJW5</accession>
<evidence type="ECO:0000256" key="1">
    <source>
        <dbReference type="SAM" id="MobiDB-lite"/>
    </source>
</evidence>
<keyword evidence="3" id="KW-1185">Reference proteome</keyword>
<name>A0ABT0PJW5_9GAMM</name>
<feature type="region of interest" description="Disordered" evidence="1">
    <location>
        <begin position="262"/>
        <end position="330"/>
    </location>
</feature>
<evidence type="ECO:0000313" key="2">
    <source>
        <dbReference type="EMBL" id="MCL6271677.1"/>
    </source>
</evidence>
<feature type="compositionally biased region" description="Basic and acidic residues" evidence="1">
    <location>
        <begin position="90"/>
        <end position="117"/>
    </location>
</feature>
<dbReference type="Proteomes" id="UP001203338">
    <property type="component" value="Unassembled WGS sequence"/>
</dbReference>
<protein>
    <submittedName>
        <fullName evidence="2">Uncharacterized protein</fullName>
    </submittedName>
</protein>
<feature type="region of interest" description="Disordered" evidence="1">
    <location>
        <begin position="1"/>
        <end position="129"/>
    </location>
</feature>
<feature type="compositionally biased region" description="Basic and acidic residues" evidence="1">
    <location>
        <begin position="281"/>
        <end position="313"/>
    </location>
</feature>
<dbReference type="EMBL" id="JAMFLX010000030">
    <property type="protein sequence ID" value="MCL6271677.1"/>
    <property type="molecule type" value="Genomic_DNA"/>
</dbReference>